<evidence type="ECO:0000256" key="6">
    <source>
        <dbReference type="ARBA" id="ARBA00023136"/>
    </source>
</evidence>
<dbReference type="PANTHER" id="PTHR45701">
    <property type="entry name" value="SYNAPTOBREVIN FAMILY MEMBER"/>
    <property type="match status" value="1"/>
</dbReference>
<feature type="domain" description="V-SNARE coiled-coil homology" evidence="10">
    <location>
        <begin position="5"/>
        <end position="65"/>
    </location>
</feature>
<evidence type="ECO:0000256" key="8">
    <source>
        <dbReference type="PROSITE-ProRule" id="PRU00290"/>
    </source>
</evidence>
<keyword evidence="6 9" id="KW-0472">Membrane</keyword>
<keyword evidence="4" id="KW-0653">Protein transport</keyword>
<dbReference type="Pfam" id="PF00957">
    <property type="entry name" value="Synaptobrevin"/>
    <property type="match status" value="1"/>
</dbReference>
<evidence type="ECO:0000256" key="4">
    <source>
        <dbReference type="ARBA" id="ARBA00022927"/>
    </source>
</evidence>
<dbReference type="Gene3D" id="1.20.5.110">
    <property type="match status" value="1"/>
</dbReference>
<dbReference type="GO" id="GO:0016192">
    <property type="term" value="P:vesicle-mediated transport"/>
    <property type="evidence" value="ECO:0007669"/>
    <property type="project" value="InterPro"/>
</dbReference>
<dbReference type="Proteomes" id="UP001146793">
    <property type="component" value="Unassembled WGS sequence"/>
</dbReference>
<gene>
    <name evidence="11" type="ORF">M0812_24981</name>
</gene>
<dbReference type="CDD" id="cd15843">
    <property type="entry name" value="R-SNARE"/>
    <property type="match status" value="1"/>
</dbReference>
<dbReference type="EMBL" id="JANTQA010000057">
    <property type="protein sequence ID" value="KAJ3429625.1"/>
    <property type="molecule type" value="Genomic_DNA"/>
</dbReference>
<evidence type="ECO:0000256" key="7">
    <source>
        <dbReference type="ARBA" id="ARBA00046280"/>
    </source>
</evidence>
<dbReference type="GO" id="GO:0016020">
    <property type="term" value="C:membrane"/>
    <property type="evidence" value="ECO:0007669"/>
    <property type="project" value="InterPro"/>
</dbReference>
<keyword evidence="8" id="KW-0175">Coiled coil</keyword>
<dbReference type="PIRSF" id="PIRSF005409">
    <property type="entry name" value="Synaptobrevin_euk"/>
    <property type="match status" value="1"/>
</dbReference>
<name>A0AAV7YNV4_9EUKA</name>
<comment type="similarity">
    <text evidence="1">Belongs to the synaptobrevin family.</text>
</comment>
<dbReference type="PRINTS" id="PR00219">
    <property type="entry name" value="SYNAPTOBREVN"/>
</dbReference>
<evidence type="ECO:0000313" key="11">
    <source>
        <dbReference type="EMBL" id="KAJ3429625.1"/>
    </source>
</evidence>
<dbReference type="GO" id="GO:0005737">
    <property type="term" value="C:cytoplasm"/>
    <property type="evidence" value="ECO:0007669"/>
    <property type="project" value="UniProtKB-ARBA"/>
</dbReference>
<dbReference type="InterPro" id="IPR042855">
    <property type="entry name" value="V_SNARE_CC"/>
</dbReference>
<sequence>MSEDRLTKVQKEVDEVKNIMGENIDKVIDRGEKLENLEERSTQLNENSYQFKKGATKLKRNMCMQNLKLTLIIAMIVIIIILIIVLAAVYS</sequence>
<evidence type="ECO:0000256" key="3">
    <source>
        <dbReference type="ARBA" id="ARBA00022692"/>
    </source>
</evidence>
<evidence type="ECO:0000256" key="9">
    <source>
        <dbReference type="SAM" id="Phobius"/>
    </source>
</evidence>
<proteinExistence type="inferred from homology"/>
<dbReference type="AlphaFoldDB" id="A0AAV7YNV4"/>
<evidence type="ECO:0000256" key="5">
    <source>
        <dbReference type="ARBA" id="ARBA00022989"/>
    </source>
</evidence>
<evidence type="ECO:0000313" key="12">
    <source>
        <dbReference type="Proteomes" id="UP001146793"/>
    </source>
</evidence>
<comment type="caution">
    <text evidence="11">The sequence shown here is derived from an EMBL/GenBank/DDBJ whole genome shotgun (WGS) entry which is preliminary data.</text>
</comment>
<dbReference type="SUPFAM" id="SSF58038">
    <property type="entry name" value="SNARE fusion complex"/>
    <property type="match status" value="1"/>
</dbReference>
<accession>A0AAV7YNV4</accession>
<keyword evidence="3 9" id="KW-0812">Transmembrane</keyword>
<comment type="subcellular location">
    <subcellularLocation>
        <location evidence="7">Endomembrane system</location>
        <topology evidence="7">Single-pass type IV membrane protein</topology>
    </subcellularLocation>
</comment>
<dbReference type="GO" id="GO:0015031">
    <property type="term" value="P:protein transport"/>
    <property type="evidence" value="ECO:0007669"/>
    <property type="project" value="UniProtKB-KW"/>
</dbReference>
<keyword evidence="5 9" id="KW-1133">Transmembrane helix</keyword>
<feature type="transmembrane region" description="Helical" evidence="9">
    <location>
        <begin position="69"/>
        <end position="90"/>
    </location>
</feature>
<dbReference type="PROSITE" id="PS50892">
    <property type="entry name" value="V_SNARE"/>
    <property type="match status" value="1"/>
</dbReference>
<evidence type="ECO:0000256" key="1">
    <source>
        <dbReference type="ARBA" id="ARBA00008025"/>
    </source>
</evidence>
<keyword evidence="2" id="KW-0813">Transport</keyword>
<dbReference type="InterPro" id="IPR016444">
    <property type="entry name" value="Synaptobrevin/VAMP"/>
</dbReference>
<dbReference type="FunFam" id="1.20.5.110:FF:000004">
    <property type="entry name" value="Vesicle-associated membrane protein 7"/>
    <property type="match status" value="1"/>
</dbReference>
<evidence type="ECO:0000256" key="2">
    <source>
        <dbReference type="ARBA" id="ARBA00022448"/>
    </source>
</evidence>
<dbReference type="InterPro" id="IPR001388">
    <property type="entry name" value="Synaptobrevin-like"/>
</dbReference>
<reference evidence="11" key="1">
    <citation type="submission" date="2022-08" db="EMBL/GenBank/DDBJ databases">
        <title>Novel sulphate-reducing endosymbionts in the free-living metamonad Anaeramoeba.</title>
        <authorList>
            <person name="Jerlstrom-Hultqvist J."/>
            <person name="Cepicka I."/>
            <person name="Gallot-Lavallee L."/>
            <person name="Salas-Leiva D."/>
            <person name="Curtis B.A."/>
            <person name="Zahonova K."/>
            <person name="Pipaliya S."/>
            <person name="Dacks J."/>
            <person name="Roger A.J."/>
        </authorList>
    </citation>
    <scope>NUCLEOTIDE SEQUENCE</scope>
    <source>
        <strain evidence="11">Busselton2</strain>
    </source>
</reference>
<evidence type="ECO:0000259" key="10">
    <source>
        <dbReference type="PROSITE" id="PS50892"/>
    </source>
</evidence>
<dbReference type="GO" id="GO:0012505">
    <property type="term" value="C:endomembrane system"/>
    <property type="evidence" value="ECO:0007669"/>
    <property type="project" value="UniProtKB-SubCell"/>
</dbReference>
<organism evidence="11 12">
    <name type="scientific">Anaeramoeba flamelloides</name>
    <dbReference type="NCBI Taxonomy" id="1746091"/>
    <lineage>
        <taxon>Eukaryota</taxon>
        <taxon>Metamonada</taxon>
        <taxon>Anaeramoebidae</taxon>
        <taxon>Anaeramoeba</taxon>
    </lineage>
</organism>
<protein>
    <submittedName>
        <fullName evidence="11">Vamp (Vesicle associated membrane protein)</fullName>
    </submittedName>
</protein>